<comment type="pathway">
    <text evidence="5 14">Isoprenoid biosynthesis; isopentenyl diphosphate biosynthesis via DXP pathway; isopentenyl diphosphate from 1-deoxy-D-xylulose 5-phosphate: step 2/6.</text>
</comment>
<dbReference type="RefSeq" id="WP_021168660.1">
    <property type="nucleotide sequence ID" value="NZ_CTRP01000005.1"/>
</dbReference>
<feature type="binding site" evidence="14">
    <location>
        <position position="274"/>
    </location>
    <ligand>
        <name>a divalent metal cation</name>
        <dbReference type="ChEBI" id="CHEBI:60240"/>
    </ligand>
</feature>
<dbReference type="GO" id="GO:0008685">
    <property type="term" value="F:2-C-methyl-D-erythritol 2,4-cyclodiphosphate synthase activity"/>
    <property type="evidence" value="ECO:0007669"/>
    <property type="project" value="UniProtKB-UniRule"/>
</dbReference>
<evidence type="ECO:0000256" key="11">
    <source>
        <dbReference type="ARBA" id="ARBA00023229"/>
    </source>
</evidence>
<dbReference type="UniPathway" id="UPA00056">
    <property type="reaction ID" value="UER00093"/>
</dbReference>
<sequence length="391" mass="41523">MVCVIIAAAGQGKRMGSAINKVLLPLAGKSVLAHTVQAVCQAEAVTSIVVTAAIEEVERTSEQLASLKLAVPWQVVPGGSERQYSIVNALKVVAPTAKIVVVHDGARPLAQTSLFNQVIAVAREERAAIAGVPVKDTIKIADPSGWVTDTPDRHTLWSVQTPQAFERELLLTAYEQAMQEGYLGTDDASLVERLGIKVKVVPGNYQNIKITTPEDLQFAETVLGERQEARSMVRAGIGYDVHRLVPKRKLILGGVDIPHTLGLDGHSDADVLLHAIKDALLGAAALGDIGRHFPDTDGRYQGISSLKLLADVRQILSKNGYRVNNIDATIVAQKPKLATYIPQMNSNIAAALGIAINQINVKATTTEGLGFAGQGEGMAAYATATIITAQG</sequence>
<comment type="similarity">
    <text evidence="7">Belongs to the IspD/TarI cytidylyltransferase family. IspD subfamily.</text>
</comment>
<feature type="binding site" evidence="14">
    <location>
        <position position="242"/>
    </location>
    <ligand>
        <name>a divalent metal cation</name>
        <dbReference type="ChEBI" id="CHEBI:60240"/>
    </ligand>
</feature>
<comment type="similarity">
    <text evidence="14">In the N-terminal section; belongs to the IspD/TarI cytidylyltransferase family. IspD subfamily.</text>
</comment>
<evidence type="ECO:0000256" key="6">
    <source>
        <dbReference type="ARBA" id="ARBA00008480"/>
    </source>
</evidence>
<feature type="binding site" evidence="14">
    <location>
        <begin position="293"/>
        <end position="297"/>
    </location>
    <ligand>
        <name>4-CDP-2-C-methyl-D-erythritol 2-phosphate</name>
        <dbReference type="ChEBI" id="CHEBI:57919"/>
    </ligand>
</feature>
<feature type="binding site" evidence="14">
    <location>
        <begin position="364"/>
        <end position="367"/>
    </location>
    <ligand>
        <name>4-CDP-2-C-methyl-D-erythritol 2-phosphate</name>
        <dbReference type="ChEBI" id="CHEBI:57919"/>
    </ligand>
</feature>
<dbReference type="HAMAP" id="MF_00107">
    <property type="entry name" value="IspF"/>
    <property type="match status" value="1"/>
</dbReference>
<feature type="binding site" evidence="14">
    <location>
        <position position="240"/>
    </location>
    <ligand>
        <name>a divalent metal cation</name>
        <dbReference type="ChEBI" id="CHEBI:60240"/>
    </ligand>
</feature>
<keyword evidence="13 14" id="KW-0511">Multifunctional enzyme</keyword>
<dbReference type="Pfam" id="PF02542">
    <property type="entry name" value="YgbB"/>
    <property type="match status" value="1"/>
</dbReference>
<feature type="site" description="Transition state stabilizer" evidence="14">
    <location>
        <position position="266"/>
    </location>
</feature>
<protein>
    <recommendedName>
        <fullName evidence="14">Bifunctional enzyme IspD/IspF</fullName>
    </recommendedName>
    <domain>
        <recommendedName>
            <fullName evidence="14">2-C-methyl-D-erythritol 4-phosphate cytidylyltransferase</fullName>
            <ecNumber evidence="14">2.7.7.60</ecNumber>
        </recommendedName>
        <alternativeName>
            <fullName evidence="14">4-diphosphocytidyl-2C-methyl-D-erythritol synthase</fullName>
        </alternativeName>
        <alternativeName>
            <fullName evidence="14">MEP cytidylyltransferase</fullName>
            <shortName evidence="14">MCT</shortName>
        </alternativeName>
    </domain>
    <domain>
        <recommendedName>
            <fullName evidence="14">2-C-methyl-D-erythritol 2,4-cyclodiphosphate synthase</fullName>
            <shortName evidence="14">MECDP-synthase</shortName>
            <shortName evidence="14">MECPP-synthase</shortName>
            <shortName evidence="14">MECPS</shortName>
            <ecNumber evidence="14">4.6.1.12</ecNumber>
        </recommendedName>
    </domain>
</protein>
<feature type="binding site" evidence="14">
    <location>
        <begin position="266"/>
        <end position="267"/>
    </location>
    <ligand>
        <name>4-CDP-2-C-methyl-D-erythritol 2-phosphate</name>
        <dbReference type="ChEBI" id="CHEBI:57919"/>
    </ligand>
</feature>
<dbReference type="FunFam" id="3.90.550.10:FF:000003">
    <property type="entry name" value="2-C-methyl-D-erythritol 4-phosphate cytidylyltransferase"/>
    <property type="match status" value="1"/>
</dbReference>
<evidence type="ECO:0000256" key="9">
    <source>
        <dbReference type="ARBA" id="ARBA00022695"/>
    </source>
</evidence>
<dbReference type="GO" id="GO:0016114">
    <property type="term" value="P:terpenoid biosynthetic process"/>
    <property type="evidence" value="ECO:0007669"/>
    <property type="project" value="InterPro"/>
</dbReference>
<proteinExistence type="inferred from homology"/>
<dbReference type="InterPro" id="IPR034683">
    <property type="entry name" value="IspD/TarI"/>
</dbReference>
<dbReference type="Proteomes" id="UP000049855">
    <property type="component" value="Unassembled WGS sequence"/>
</dbReference>
<feature type="site" description="Transition state stabilizer" evidence="14">
    <location>
        <position position="21"/>
    </location>
</feature>
<dbReference type="CDD" id="cd02516">
    <property type="entry name" value="CDP-ME_synthetase"/>
    <property type="match status" value="1"/>
</dbReference>
<feature type="site" description="Transition state stabilizer" evidence="14">
    <location>
        <position position="365"/>
    </location>
</feature>
<dbReference type="EC" id="2.7.7.60" evidence="14"/>
<keyword evidence="17" id="KW-1185">Reference proteome</keyword>
<comment type="catalytic activity">
    <reaction evidence="1 14">
        <text>4-CDP-2-C-methyl-D-erythritol 2-phosphate = 2-C-methyl-D-erythritol 2,4-cyclic diphosphate + CMP</text>
        <dbReference type="Rhea" id="RHEA:23864"/>
        <dbReference type="ChEBI" id="CHEBI:57919"/>
        <dbReference type="ChEBI" id="CHEBI:58483"/>
        <dbReference type="ChEBI" id="CHEBI:60377"/>
        <dbReference type="EC" id="4.6.1.12"/>
    </reaction>
</comment>
<comment type="pathway">
    <text evidence="4 14">Isoprenoid biosynthesis; isopentenyl diphosphate biosynthesis via DXP pathway; isopentenyl diphosphate from 1-deoxy-D-xylulose 5-phosphate: step 4/6.</text>
</comment>
<dbReference type="HAMAP" id="MF_00108">
    <property type="entry name" value="IspD"/>
    <property type="match status" value="1"/>
</dbReference>
<dbReference type="GO" id="GO:0050518">
    <property type="term" value="F:2-C-methyl-D-erythritol 4-phosphate cytidylyltransferase activity"/>
    <property type="evidence" value="ECO:0007669"/>
    <property type="project" value="UniProtKB-UniRule"/>
</dbReference>
<dbReference type="InterPro" id="IPR003526">
    <property type="entry name" value="MECDP_synthase"/>
</dbReference>
<evidence type="ECO:0000256" key="13">
    <source>
        <dbReference type="ARBA" id="ARBA00023268"/>
    </source>
</evidence>
<evidence type="ECO:0000256" key="8">
    <source>
        <dbReference type="ARBA" id="ARBA00022679"/>
    </source>
</evidence>
<dbReference type="PROSITE" id="PS01350">
    <property type="entry name" value="ISPF"/>
    <property type="match status" value="1"/>
</dbReference>
<feature type="site" description="Transition state stabilizer" evidence="14">
    <location>
        <position position="14"/>
    </location>
</feature>
<dbReference type="PANTHER" id="PTHR32125">
    <property type="entry name" value="2-C-METHYL-D-ERYTHRITOL 4-PHOSPHATE CYTIDYLYLTRANSFERASE, CHLOROPLASTIC"/>
    <property type="match status" value="1"/>
</dbReference>
<dbReference type="CDD" id="cd00554">
    <property type="entry name" value="MECDP_synthase"/>
    <property type="match status" value="1"/>
</dbReference>
<evidence type="ECO:0000256" key="4">
    <source>
        <dbReference type="ARBA" id="ARBA00004709"/>
    </source>
</evidence>
<dbReference type="FunFam" id="3.30.1330.50:FF:000001">
    <property type="entry name" value="2-C-methyl-D-erythritol 2,4-cyclodiphosphate synthase"/>
    <property type="match status" value="1"/>
</dbReference>
<feature type="region of interest" description="2-C-methyl-D-erythritol 4-phosphate cytidylyltransferase" evidence="14">
    <location>
        <begin position="1"/>
        <end position="233"/>
    </location>
</feature>
<dbReference type="InterPro" id="IPR050088">
    <property type="entry name" value="IspD/TarI_cytidylyltransf_bact"/>
</dbReference>
<feature type="domain" description="2-C-methyl-D-erythritol 2,4-cyclodiphosphate synthase" evidence="15">
    <location>
        <begin position="234"/>
        <end position="386"/>
    </location>
</feature>
<dbReference type="EMBL" id="CTRP01000005">
    <property type="protein sequence ID" value="CQR71573.1"/>
    <property type="molecule type" value="Genomic_DNA"/>
</dbReference>
<comment type="similarity">
    <text evidence="14">In the C-terminal section; belongs to the IspF family.</text>
</comment>
<dbReference type="InterPro" id="IPR036571">
    <property type="entry name" value="MECDP_synthase_sf"/>
</dbReference>
<evidence type="ECO:0000259" key="15">
    <source>
        <dbReference type="Pfam" id="PF02542"/>
    </source>
</evidence>
<gene>
    <name evidence="14" type="primary">ispDF</name>
    <name evidence="16" type="ORF">SpAn4DRAFT_3439</name>
</gene>
<reference evidence="17" key="1">
    <citation type="submission" date="2015-03" db="EMBL/GenBank/DDBJ databases">
        <authorList>
            <person name="Nijsse Bart"/>
        </authorList>
    </citation>
    <scope>NUCLEOTIDE SEQUENCE [LARGE SCALE GENOMIC DNA]</scope>
</reference>
<feature type="binding site" evidence="14">
    <location>
        <position position="371"/>
    </location>
    <ligand>
        <name>4-CDP-2-C-methyl-D-erythritol 2-phosphate</name>
        <dbReference type="ChEBI" id="CHEBI:57919"/>
    </ligand>
</feature>
<dbReference type="AlphaFoldDB" id="A0A0U1KXA7"/>
<evidence type="ECO:0000313" key="17">
    <source>
        <dbReference type="Proteomes" id="UP000049855"/>
    </source>
</evidence>
<comment type="similarity">
    <text evidence="6">Belongs to the IspF family.</text>
</comment>
<dbReference type="InterPro" id="IPR029044">
    <property type="entry name" value="Nucleotide-diphossugar_trans"/>
</dbReference>
<dbReference type="Gene3D" id="3.90.550.10">
    <property type="entry name" value="Spore Coat Polysaccharide Biosynthesis Protein SpsA, Chain A"/>
    <property type="match status" value="1"/>
</dbReference>
<comment type="catalytic activity">
    <reaction evidence="2 14">
        <text>2-C-methyl-D-erythritol 4-phosphate + CTP + H(+) = 4-CDP-2-C-methyl-D-erythritol + diphosphate</text>
        <dbReference type="Rhea" id="RHEA:13429"/>
        <dbReference type="ChEBI" id="CHEBI:15378"/>
        <dbReference type="ChEBI" id="CHEBI:33019"/>
        <dbReference type="ChEBI" id="CHEBI:37563"/>
        <dbReference type="ChEBI" id="CHEBI:57823"/>
        <dbReference type="ChEBI" id="CHEBI:58262"/>
        <dbReference type="EC" id="2.7.7.60"/>
    </reaction>
</comment>
<dbReference type="NCBIfam" id="TIGR00453">
    <property type="entry name" value="ispD"/>
    <property type="match status" value="1"/>
</dbReference>
<dbReference type="PROSITE" id="PS01295">
    <property type="entry name" value="ISPD"/>
    <property type="match status" value="1"/>
</dbReference>
<keyword evidence="9 14" id="KW-0548">Nucleotidyltransferase</keyword>
<dbReference type="SUPFAM" id="SSF69765">
    <property type="entry name" value="IpsF-like"/>
    <property type="match status" value="1"/>
</dbReference>
<feature type="binding site" evidence="14">
    <location>
        <begin position="240"/>
        <end position="242"/>
    </location>
    <ligand>
        <name>4-CDP-2-C-methyl-D-erythritol 2-phosphate</name>
        <dbReference type="ChEBI" id="CHEBI:57919"/>
    </ligand>
</feature>
<comment type="function">
    <text evidence="14">Bifunctional enzyme that catalyzes the formation of 4-diphosphocytidyl-2-C-methyl-D-erythritol from CTP and 2-C-methyl-D-erythritol 4-phosphate (MEP) (IspD), and catalyzes the conversion of 4-diphosphocytidyl-2-C-methyl-D-erythritol 2-phosphate (CDP-ME2P) to 2-C-methyl-D-erythritol 2,4-cyclodiphosphate (ME-CPP) with a corresponding release of cytidine 5-monophosphate (CMP) (IspF).</text>
</comment>
<evidence type="ECO:0000256" key="1">
    <source>
        <dbReference type="ARBA" id="ARBA00000200"/>
    </source>
</evidence>
<feature type="region of interest" description="2-C-methyl-D-erythritol 2,4-cyclodiphosphate synthase" evidence="14">
    <location>
        <begin position="234"/>
        <end position="391"/>
    </location>
</feature>
<evidence type="ECO:0000256" key="10">
    <source>
        <dbReference type="ARBA" id="ARBA00022723"/>
    </source>
</evidence>
<dbReference type="GO" id="GO:0019288">
    <property type="term" value="P:isopentenyl diphosphate biosynthetic process, methylerythritol 4-phosphate pathway"/>
    <property type="evidence" value="ECO:0007669"/>
    <property type="project" value="UniProtKB-UniRule"/>
</dbReference>
<keyword evidence="10 14" id="KW-0479">Metal-binding</keyword>
<feature type="site" description="Positions MEP for the nucleophilic attack" evidence="14">
    <location>
        <position position="209"/>
    </location>
</feature>
<dbReference type="InterPro" id="IPR020555">
    <property type="entry name" value="MECDP_synthase_CS"/>
</dbReference>
<dbReference type="EC" id="4.6.1.12" evidence="14"/>
<evidence type="ECO:0000256" key="2">
    <source>
        <dbReference type="ARBA" id="ARBA00001282"/>
    </source>
</evidence>
<keyword evidence="12 14" id="KW-0456">Lyase</keyword>
<feature type="binding site" evidence="14">
    <location>
        <begin position="288"/>
        <end position="290"/>
    </location>
    <ligand>
        <name>4-CDP-2-C-methyl-D-erythritol 2-phosphate</name>
        <dbReference type="ChEBI" id="CHEBI:57919"/>
    </ligand>
</feature>
<evidence type="ECO:0000256" key="12">
    <source>
        <dbReference type="ARBA" id="ARBA00023239"/>
    </source>
</evidence>
<evidence type="ECO:0000256" key="5">
    <source>
        <dbReference type="ARBA" id="ARBA00004787"/>
    </source>
</evidence>
<comment type="cofactor">
    <cofactor evidence="3 14">
        <name>a divalent metal cation</name>
        <dbReference type="ChEBI" id="CHEBI:60240"/>
    </cofactor>
</comment>
<keyword evidence="11 14" id="KW-0414">Isoprene biosynthesis</keyword>
<dbReference type="Pfam" id="PF01128">
    <property type="entry name" value="IspD"/>
    <property type="match status" value="1"/>
</dbReference>
<evidence type="ECO:0000256" key="7">
    <source>
        <dbReference type="ARBA" id="ARBA00009789"/>
    </source>
</evidence>
<dbReference type="GO" id="GO:0046872">
    <property type="term" value="F:metal ion binding"/>
    <property type="evidence" value="ECO:0007669"/>
    <property type="project" value="UniProtKB-KW"/>
</dbReference>
<evidence type="ECO:0000256" key="14">
    <source>
        <dbReference type="HAMAP-Rule" id="MF_01520"/>
    </source>
</evidence>
<dbReference type="PANTHER" id="PTHR32125:SF4">
    <property type="entry name" value="2-C-METHYL-D-ERYTHRITOL 4-PHOSPHATE CYTIDYLYLTRANSFERASE, CHLOROPLASTIC"/>
    <property type="match status" value="1"/>
</dbReference>
<dbReference type="InterPro" id="IPR018294">
    <property type="entry name" value="ISPD_synthase_CS"/>
</dbReference>
<dbReference type="NCBIfam" id="TIGR00151">
    <property type="entry name" value="ispF"/>
    <property type="match status" value="1"/>
</dbReference>
<feature type="site" description="Positions MEP for the nucleophilic attack" evidence="14">
    <location>
        <position position="153"/>
    </location>
</feature>
<accession>A0A0U1KXA7</accession>
<evidence type="ECO:0000256" key="3">
    <source>
        <dbReference type="ARBA" id="ARBA00001968"/>
    </source>
</evidence>
<evidence type="ECO:0000313" key="16">
    <source>
        <dbReference type="EMBL" id="CQR71573.1"/>
    </source>
</evidence>
<dbReference type="InterPro" id="IPR026596">
    <property type="entry name" value="IspD/F"/>
</dbReference>
<name>A0A0U1KXA7_9FIRM</name>
<dbReference type="InterPro" id="IPR001228">
    <property type="entry name" value="IspD"/>
</dbReference>
<keyword evidence="8 14" id="KW-0808">Transferase</keyword>
<dbReference type="Gene3D" id="3.30.1330.50">
    <property type="entry name" value="2-C-methyl-D-erythritol 2,4-cyclodiphosphate synthase"/>
    <property type="match status" value="1"/>
</dbReference>
<dbReference type="SUPFAM" id="SSF53448">
    <property type="entry name" value="Nucleotide-diphospho-sugar transferases"/>
    <property type="match status" value="1"/>
</dbReference>
<comment type="caution">
    <text evidence="14">Lacks conserved residue(s) required for the propagation of feature annotation.</text>
</comment>
<dbReference type="HAMAP" id="MF_01520">
    <property type="entry name" value="IspDF"/>
    <property type="match status" value="1"/>
</dbReference>
<organism evidence="16 17">
    <name type="scientific">Sporomusa ovata</name>
    <dbReference type="NCBI Taxonomy" id="2378"/>
    <lineage>
        <taxon>Bacteria</taxon>
        <taxon>Bacillati</taxon>
        <taxon>Bacillota</taxon>
        <taxon>Negativicutes</taxon>
        <taxon>Selenomonadales</taxon>
        <taxon>Sporomusaceae</taxon>
        <taxon>Sporomusa</taxon>
    </lineage>
</organism>